<gene>
    <name evidence="7" type="ORF">ACFYKX_26600</name>
</gene>
<evidence type="ECO:0000256" key="1">
    <source>
        <dbReference type="ARBA" id="ARBA00004141"/>
    </source>
</evidence>
<dbReference type="Pfam" id="PF05105">
    <property type="entry name" value="Phage_holin_4_1"/>
    <property type="match status" value="1"/>
</dbReference>
<sequence>MDLQIVQAYLFGDVKFLDLLALLAGLDIITGIFKAWKNKKLRSRNAYFGYARKIGIFGAVIVANVIDQILSLNGTIAFATVLFYIANEGLSIIENLAEIGIKVPSVILEKLQSISEKDDK</sequence>
<accession>A0ABW6KIU3</accession>
<dbReference type="InterPro" id="IPR006480">
    <property type="entry name" value="Phage_holin_4_1"/>
</dbReference>
<name>A0ABW6KIU3_9BACI</name>
<organism evidence="7 8">
    <name type="scientific">Cytobacillus spartinae</name>
    <dbReference type="NCBI Taxonomy" id="3299023"/>
    <lineage>
        <taxon>Bacteria</taxon>
        <taxon>Bacillati</taxon>
        <taxon>Bacillota</taxon>
        <taxon>Bacilli</taxon>
        <taxon>Bacillales</taxon>
        <taxon>Bacillaceae</taxon>
        <taxon>Cytobacillus</taxon>
    </lineage>
</organism>
<keyword evidence="3 6" id="KW-1133">Transmembrane helix</keyword>
<protein>
    <submittedName>
        <fullName evidence="7">Holin family protein</fullName>
    </submittedName>
</protein>
<evidence type="ECO:0000256" key="4">
    <source>
        <dbReference type="ARBA" id="ARBA00023136"/>
    </source>
</evidence>
<keyword evidence="8" id="KW-1185">Reference proteome</keyword>
<keyword evidence="4 6" id="KW-0472">Membrane</keyword>
<feature type="transmembrane region" description="Helical" evidence="6">
    <location>
        <begin position="56"/>
        <end position="86"/>
    </location>
</feature>
<feature type="transmembrane region" description="Helical" evidence="6">
    <location>
        <begin position="16"/>
        <end position="36"/>
    </location>
</feature>
<evidence type="ECO:0000313" key="8">
    <source>
        <dbReference type="Proteomes" id="UP001601059"/>
    </source>
</evidence>
<dbReference type="RefSeq" id="WP_389365259.1">
    <property type="nucleotide sequence ID" value="NZ_JBIACK010000025.1"/>
</dbReference>
<evidence type="ECO:0000256" key="3">
    <source>
        <dbReference type="ARBA" id="ARBA00022989"/>
    </source>
</evidence>
<dbReference type="NCBIfam" id="TIGR01593">
    <property type="entry name" value="holin_tox_secr"/>
    <property type="match status" value="1"/>
</dbReference>
<evidence type="ECO:0000313" key="7">
    <source>
        <dbReference type="EMBL" id="MFE8704142.1"/>
    </source>
</evidence>
<evidence type="ECO:0000256" key="6">
    <source>
        <dbReference type="SAM" id="Phobius"/>
    </source>
</evidence>
<comment type="caution">
    <text evidence="7">The sequence shown here is derived from an EMBL/GenBank/DDBJ whole genome shotgun (WGS) entry which is preliminary data.</text>
</comment>
<comment type="subcellular location">
    <subcellularLocation>
        <location evidence="1">Membrane</location>
        <topology evidence="1">Multi-pass membrane protein</topology>
    </subcellularLocation>
</comment>
<keyword evidence="2 6" id="KW-0812">Transmembrane</keyword>
<proteinExistence type="inferred from homology"/>
<dbReference type="Proteomes" id="UP001601059">
    <property type="component" value="Unassembled WGS sequence"/>
</dbReference>
<reference evidence="7 8" key="1">
    <citation type="submission" date="2024-08" db="EMBL/GenBank/DDBJ databases">
        <title>Two novel Cytobacillus novel species.</title>
        <authorList>
            <person name="Liu G."/>
        </authorList>
    </citation>
    <scope>NUCLEOTIDE SEQUENCE [LARGE SCALE GENOMIC DNA]</scope>
    <source>
        <strain evidence="7 8">FJAT-54145</strain>
    </source>
</reference>
<evidence type="ECO:0000256" key="2">
    <source>
        <dbReference type="ARBA" id="ARBA00022692"/>
    </source>
</evidence>
<dbReference type="EMBL" id="JBIACK010000025">
    <property type="protein sequence ID" value="MFE8704142.1"/>
    <property type="molecule type" value="Genomic_DNA"/>
</dbReference>
<comment type="similarity">
    <text evidence="5">Belongs to the bacteriophage holin family. Cp-1 holin subfamily.</text>
</comment>
<evidence type="ECO:0000256" key="5">
    <source>
        <dbReference type="ARBA" id="ARBA00023600"/>
    </source>
</evidence>